<feature type="transmembrane region" description="Helical" evidence="6">
    <location>
        <begin position="170"/>
        <end position="188"/>
    </location>
</feature>
<dbReference type="PANTHER" id="PTHR42718:SF41">
    <property type="entry name" value="MFS TRANSPORTER OF UNKOWN SPECIFICITY (AFU_ORTHOLOGUE AFUA_5G09940)-RELATED"/>
    <property type="match status" value="1"/>
</dbReference>
<evidence type="ECO:0000256" key="2">
    <source>
        <dbReference type="ARBA" id="ARBA00022692"/>
    </source>
</evidence>
<feature type="transmembrane region" description="Helical" evidence="6">
    <location>
        <begin position="492"/>
        <end position="512"/>
    </location>
</feature>
<name>A0A5N5CZE6_9PEZI</name>
<dbReference type="EMBL" id="VCHE01000126">
    <property type="protein sequence ID" value="KAB2570697.1"/>
    <property type="molecule type" value="Genomic_DNA"/>
</dbReference>
<evidence type="ECO:0000256" key="4">
    <source>
        <dbReference type="ARBA" id="ARBA00023136"/>
    </source>
</evidence>
<evidence type="ECO:0000313" key="9">
    <source>
        <dbReference type="Proteomes" id="UP000325902"/>
    </source>
</evidence>
<feature type="transmembrane region" description="Helical" evidence="6">
    <location>
        <begin position="232"/>
        <end position="254"/>
    </location>
</feature>
<gene>
    <name evidence="8" type="ORF">DBV05_g10641</name>
</gene>
<dbReference type="SUPFAM" id="SSF103473">
    <property type="entry name" value="MFS general substrate transporter"/>
    <property type="match status" value="2"/>
</dbReference>
<feature type="compositionally biased region" description="Basic and acidic residues" evidence="5">
    <location>
        <begin position="18"/>
        <end position="36"/>
    </location>
</feature>
<keyword evidence="3 6" id="KW-1133">Transmembrane helix</keyword>
<dbReference type="PROSITE" id="PS50850">
    <property type="entry name" value="MFS"/>
    <property type="match status" value="1"/>
</dbReference>
<proteinExistence type="predicted"/>
<feature type="transmembrane region" description="Helical" evidence="6">
    <location>
        <begin position="404"/>
        <end position="422"/>
    </location>
</feature>
<feature type="transmembrane region" description="Helical" evidence="6">
    <location>
        <begin position="454"/>
        <end position="480"/>
    </location>
</feature>
<feature type="transmembrane region" description="Helical" evidence="6">
    <location>
        <begin position="429"/>
        <end position="448"/>
    </location>
</feature>
<dbReference type="PANTHER" id="PTHR42718">
    <property type="entry name" value="MAJOR FACILITATOR SUPERFAMILY MULTIDRUG TRANSPORTER MFSC"/>
    <property type="match status" value="1"/>
</dbReference>
<reference evidence="8 9" key="1">
    <citation type="journal article" date="2019" name="Sci. Rep.">
        <title>A multi-omics analysis of the grapevine pathogen Lasiodiplodia theobromae reveals that temperature affects the expression of virulence- and pathogenicity-related genes.</title>
        <authorList>
            <person name="Felix C."/>
            <person name="Meneses R."/>
            <person name="Goncalves M.F.M."/>
            <person name="Tilleman L."/>
            <person name="Duarte A.S."/>
            <person name="Jorrin-Novo J.V."/>
            <person name="Van de Peer Y."/>
            <person name="Deforce D."/>
            <person name="Van Nieuwerburgh F."/>
            <person name="Esteves A.C."/>
            <person name="Alves A."/>
        </authorList>
    </citation>
    <scope>NUCLEOTIDE SEQUENCE [LARGE SCALE GENOMIC DNA]</scope>
    <source>
        <strain evidence="8 9">LA-SOL3</strain>
    </source>
</reference>
<evidence type="ECO:0000256" key="6">
    <source>
        <dbReference type="SAM" id="Phobius"/>
    </source>
</evidence>
<dbReference type="InterPro" id="IPR036259">
    <property type="entry name" value="MFS_trans_sf"/>
</dbReference>
<dbReference type="OrthoDB" id="2428527at2759"/>
<comment type="subcellular location">
    <subcellularLocation>
        <location evidence="1">Membrane</location>
        <topology evidence="1">Multi-pass membrane protein</topology>
    </subcellularLocation>
</comment>
<evidence type="ECO:0000256" key="3">
    <source>
        <dbReference type="ARBA" id="ARBA00022989"/>
    </source>
</evidence>
<feature type="transmembrane region" description="Helical" evidence="6">
    <location>
        <begin position="364"/>
        <end position="384"/>
    </location>
</feature>
<evidence type="ECO:0000313" key="8">
    <source>
        <dbReference type="EMBL" id="KAB2570697.1"/>
    </source>
</evidence>
<evidence type="ECO:0000256" key="5">
    <source>
        <dbReference type="SAM" id="MobiDB-lite"/>
    </source>
</evidence>
<dbReference type="CDD" id="cd17476">
    <property type="entry name" value="MFS_Amf1_MDR_like"/>
    <property type="match status" value="1"/>
</dbReference>
<evidence type="ECO:0000259" key="7">
    <source>
        <dbReference type="PROSITE" id="PS50850"/>
    </source>
</evidence>
<keyword evidence="9" id="KW-1185">Reference proteome</keyword>
<keyword evidence="2 6" id="KW-0812">Transmembrane</keyword>
<dbReference type="Proteomes" id="UP000325902">
    <property type="component" value="Unassembled WGS sequence"/>
</dbReference>
<accession>A0A5N5CZE6</accession>
<feature type="transmembrane region" description="Helical" evidence="6">
    <location>
        <begin position="321"/>
        <end position="344"/>
    </location>
</feature>
<dbReference type="GO" id="GO:0022857">
    <property type="term" value="F:transmembrane transporter activity"/>
    <property type="evidence" value="ECO:0007669"/>
    <property type="project" value="InterPro"/>
</dbReference>
<dbReference type="Gene3D" id="1.20.1250.20">
    <property type="entry name" value="MFS general substrate transporter like domains"/>
    <property type="match status" value="2"/>
</dbReference>
<feature type="transmembrane region" description="Helical" evidence="6">
    <location>
        <begin position="296"/>
        <end position="315"/>
    </location>
</feature>
<protein>
    <submittedName>
        <fullName evidence="8">Putative MFS-type transporter</fullName>
    </submittedName>
</protein>
<dbReference type="InterPro" id="IPR011701">
    <property type="entry name" value="MFS"/>
</dbReference>
<sequence length="560" mass="60189">MSSSLVVTTAEPAGLRSENSKDVPVDPRHSESERDSSNNNARTTEPGDEASSERILNALEVDDAATSVGKKRVFSGAWHEVAFIAVVMMAQLVTQMNLGNTIVQVRSVARGLGVGDDAAQESWFVASYRHVRSLLFVCLLHASADKGCSITVGAFVLVTGRLGDIYGIKALWLIGWIWLSLFSLLCGFCDFFDSDVVFDIFRALGGIGPAMLMPNASALLASAFKPGFKKNLAFAIFGAVAPGGYVAGLAWGGIFTQLVGDWRWTYWSMSILCLGSGAIAHMVIPNALNIAHGGSFDYLGSAVGVSGLVLIFFAFNAAPLFGWGAAYIPILLAIGLVLIVLFVVIENRVPQPVMPMSMFTKPAFAAVMLSLSCGWMSFGMFQYYAPQFLLRLRGITMMELCLQFIPLVVDGALAAALAVFLLPRVPAWVVFISSMVAFFTGQILLALMPVDQGYWPMTFPLVVIIAFGPDLSFASASLIVSDQVPKDQQGAAGSFVNTVVNYSIGLGLAFAGNLEVRTNDGGKDILQGYRSAWWLGTGFAGLGVLVTFAFRNKMQRHKIE</sequence>
<dbReference type="Pfam" id="PF07690">
    <property type="entry name" value="MFS_1"/>
    <property type="match status" value="1"/>
</dbReference>
<organism evidence="8 9">
    <name type="scientific">Lasiodiplodia theobromae</name>
    <dbReference type="NCBI Taxonomy" id="45133"/>
    <lineage>
        <taxon>Eukaryota</taxon>
        <taxon>Fungi</taxon>
        <taxon>Dikarya</taxon>
        <taxon>Ascomycota</taxon>
        <taxon>Pezizomycotina</taxon>
        <taxon>Dothideomycetes</taxon>
        <taxon>Dothideomycetes incertae sedis</taxon>
        <taxon>Botryosphaeriales</taxon>
        <taxon>Botryosphaeriaceae</taxon>
        <taxon>Lasiodiplodia</taxon>
    </lineage>
</organism>
<feature type="transmembrane region" description="Helical" evidence="6">
    <location>
        <begin position="266"/>
        <end position="284"/>
    </location>
</feature>
<evidence type="ECO:0000256" key="1">
    <source>
        <dbReference type="ARBA" id="ARBA00004141"/>
    </source>
</evidence>
<keyword evidence="4 6" id="KW-0472">Membrane</keyword>
<comment type="caution">
    <text evidence="8">The sequence shown here is derived from an EMBL/GenBank/DDBJ whole genome shotgun (WGS) entry which is preliminary data.</text>
</comment>
<dbReference type="GO" id="GO:0016020">
    <property type="term" value="C:membrane"/>
    <property type="evidence" value="ECO:0007669"/>
    <property type="project" value="UniProtKB-SubCell"/>
</dbReference>
<feature type="transmembrane region" description="Helical" evidence="6">
    <location>
        <begin position="532"/>
        <end position="550"/>
    </location>
</feature>
<feature type="transmembrane region" description="Helical" evidence="6">
    <location>
        <begin position="200"/>
        <end position="220"/>
    </location>
</feature>
<dbReference type="AlphaFoldDB" id="A0A5N5CZE6"/>
<feature type="region of interest" description="Disordered" evidence="5">
    <location>
        <begin position="1"/>
        <end position="52"/>
    </location>
</feature>
<dbReference type="InterPro" id="IPR020846">
    <property type="entry name" value="MFS_dom"/>
</dbReference>
<feature type="domain" description="Major facilitator superfamily (MFS) profile" evidence="7">
    <location>
        <begin position="83"/>
        <end position="555"/>
    </location>
</feature>